<comment type="caution">
    <text evidence="3">The sequence shown here is derived from an EMBL/GenBank/DDBJ whole genome shotgun (WGS) entry which is preliminary data.</text>
</comment>
<proteinExistence type="predicted"/>
<dbReference type="PANTHER" id="PTHR36595:SF2">
    <property type="entry name" value="SERINE_THREONINE-PROTEIN KINASE FHKB-RELATED"/>
    <property type="match status" value="1"/>
</dbReference>
<evidence type="ECO:0008006" key="5">
    <source>
        <dbReference type="Google" id="ProtNLM"/>
    </source>
</evidence>
<sequence length="173" mass="20001">MKRGNLTKIFWTCFPSIPVILILFFFLPYLVYKQHKLLLSTYEFIIVAKSSRVAVFAVFNAIVITIFLGHSKPSLADSDGVFLSSPSVYEVYTVKEKEHDEDYDSCEERNEHHGDDDGYDEDNDDDLDTEDVDSEDESVIDLERRIESFIAQVYKKWREESLAETILCLEPPS</sequence>
<evidence type="ECO:0000313" key="3">
    <source>
        <dbReference type="EMBL" id="KAK9202453.1"/>
    </source>
</evidence>
<keyword evidence="2" id="KW-1133">Transmembrane helix</keyword>
<keyword evidence="2" id="KW-0812">Transmembrane</keyword>
<feature type="transmembrane region" description="Helical" evidence="2">
    <location>
        <begin position="9"/>
        <end position="32"/>
    </location>
</feature>
<organism evidence="3 4">
    <name type="scientific">Citrus x changshan-huyou</name>
    <dbReference type="NCBI Taxonomy" id="2935761"/>
    <lineage>
        <taxon>Eukaryota</taxon>
        <taxon>Viridiplantae</taxon>
        <taxon>Streptophyta</taxon>
        <taxon>Embryophyta</taxon>
        <taxon>Tracheophyta</taxon>
        <taxon>Spermatophyta</taxon>
        <taxon>Magnoliopsida</taxon>
        <taxon>eudicotyledons</taxon>
        <taxon>Gunneridae</taxon>
        <taxon>Pentapetalae</taxon>
        <taxon>rosids</taxon>
        <taxon>malvids</taxon>
        <taxon>Sapindales</taxon>
        <taxon>Rutaceae</taxon>
        <taxon>Aurantioideae</taxon>
        <taxon>Citrus</taxon>
    </lineage>
</organism>
<feature type="transmembrane region" description="Helical" evidence="2">
    <location>
        <begin position="44"/>
        <end position="68"/>
    </location>
</feature>
<evidence type="ECO:0000256" key="1">
    <source>
        <dbReference type="SAM" id="MobiDB-lite"/>
    </source>
</evidence>
<protein>
    <recommendedName>
        <fullName evidence="5">Transmembrane protein</fullName>
    </recommendedName>
</protein>
<dbReference type="PANTHER" id="PTHR36595">
    <property type="entry name" value="TRANSMEMBRANE PROTEIN"/>
    <property type="match status" value="1"/>
</dbReference>
<reference evidence="3 4" key="1">
    <citation type="submission" date="2024-05" db="EMBL/GenBank/DDBJ databases">
        <title>Haplotype-resolved chromosome-level genome assembly of Huyou (Citrus changshanensis).</title>
        <authorList>
            <person name="Miao C."/>
            <person name="Chen W."/>
            <person name="Wu Y."/>
            <person name="Wang L."/>
            <person name="Zhao S."/>
            <person name="Grierson D."/>
            <person name="Xu C."/>
            <person name="Chen K."/>
        </authorList>
    </citation>
    <scope>NUCLEOTIDE SEQUENCE [LARGE SCALE GENOMIC DNA]</scope>
    <source>
        <strain evidence="3">01-14</strain>
        <tissue evidence="3">Leaf</tissue>
    </source>
</reference>
<feature type="compositionally biased region" description="Basic and acidic residues" evidence="1">
    <location>
        <begin position="98"/>
        <end position="116"/>
    </location>
</feature>
<feature type="compositionally biased region" description="Acidic residues" evidence="1">
    <location>
        <begin position="117"/>
        <end position="139"/>
    </location>
</feature>
<dbReference type="Proteomes" id="UP001428341">
    <property type="component" value="Unassembled WGS sequence"/>
</dbReference>
<evidence type="ECO:0000313" key="4">
    <source>
        <dbReference type="Proteomes" id="UP001428341"/>
    </source>
</evidence>
<gene>
    <name evidence="3" type="ORF">WN944_017664</name>
</gene>
<feature type="region of interest" description="Disordered" evidence="1">
    <location>
        <begin position="98"/>
        <end position="139"/>
    </location>
</feature>
<keyword evidence="4" id="KW-1185">Reference proteome</keyword>
<name>A0AAP0ME63_9ROSI</name>
<keyword evidence="2" id="KW-0472">Membrane</keyword>
<dbReference type="AlphaFoldDB" id="A0AAP0ME63"/>
<accession>A0AAP0ME63</accession>
<dbReference type="EMBL" id="JBCGBO010000005">
    <property type="protein sequence ID" value="KAK9202453.1"/>
    <property type="molecule type" value="Genomic_DNA"/>
</dbReference>
<evidence type="ECO:0000256" key="2">
    <source>
        <dbReference type="SAM" id="Phobius"/>
    </source>
</evidence>